<dbReference type="InterPro" id="IPR017853">
    <property type="entry name" value="GH"/>
</dbReference>
<dbReference type="Gene3D" id="3.20.20.80">
    <property type="entry name" value="Glycosidases"/>
    <property type="match status" value="1"/>
</dbReference>
<feature type="chain" id="PRO_5045870997" description="Beta-glucuronidase C-terminal domain-containing protein" evidence="1">
    <location>
        <begin position="19"/>
        <end position="561"/>
    </location>
</feature>
<proteinExistence type="predicted"/>
<feature type="domain" description="Beta-glucuronidase C-terminal" evidence="2">
    <location>
        <begin position="413"/>
        <end position="553"/>
    </location>
</feature>
<evidence type="ECO:0000256" key="1">
    <source>
        <dbReference type="SAM" id="SignalP"/>
    </source>
</evidence>
<feature type="signal peptide" evidence="1">
    <location>
        <begin position="1"/>
        <end position="18"/>
    </location>
</feature>
<gene>
    <name evidence="3" type="ORF">VTK73DRAFT_5294</name>
</gene>
<evidence type="ECO:0000259" key="2">
    <source>
        <dbReference type="Pfam" id="PF16862"/>
    </source>
</evidence>
<keyword evidence="1" id="KW-0732">Signal</keyword>
<sequence length="561" mass="60726">MKLPFLLLLVSSAADAVASTIVPYTIDADQAAAGEPFDGFVSYSIEFSSFPDFAGNKSQPNVYSNNLLENIGDLIGTKPYIRVGGNTQDYALYNASLPFALNGTYNLNKSPDYPTTIFIGPSYFESYSTWNATKFSHGFNLGLGGNNSEGWQTLLDTAPLACKALSHDNFYLWEYGNEPDLYSTSAQGPVRPSNWNETTYVSQWLNGTRHILERIQQHCPELAAKASYGYMAPSLAGTNGHLKAIVAWQDGLNTDKDIKMFSTHNYISGATSPGVTLQGTLMNHGTTMRSVNSHITEYNNVKAIDPSVPPLIMGETNSLYNQGKPGLSNSFGAALWGVDFNLYCASVGIKRVHMHMGTNYRYASWQPIETDKASLGTKAPYYGNIAVAAMMGDLTASSTSIIHIPLDSDREAAYAAYVGETGSDKTLARILVINFNGYNTTVNGAGEVSLPDDQILPRQSKNYTFAVSGISAGTRSLIQRRAGVPRPKKIAVQRLWANGSDAITGITWDGWSYNYELDNGRPVRLHNVTVGETVTLGCNGQVTVNVPDSSAVLLNLAPGGK</sequence>
<evidence type="ECO:0000313" key="3">
    <source>
        <dbReference type="EMBL" id="KAL1865293.1"/>
    </source>
</evidence>
<reference evidence="3 4" key="1">
    <citation type="journal article" date="2024" name="Commun. Biol.">
        <title>Comparative genomic analysis of thermophilic fungi reveals convergent evolutionary adaptations and gene losses.</title>
        <authorList>
            <person name="Steindorff A.S."/>
            <person name="Aguilar-Pontes M.V."/>
            <person name="Robinson A.J."/>
            <person name="Andreopoulos B."/>
            <person name="LaButti K."/>
            <person name="Kuo A."/>
            <person name="Mondo S."/>
            <person name="Riley R."/>
            <person name="Otillar R."/>
            <person name="Haridas S."/>
            <person name="Lipzen A."/>
            <person name="Grimwood J."/>
            <person name="Schmutz J."/>
            <person name="Clum A."/>
            <person name="Reid I.D."/>
            <person name="Moisan M.C."/>
            <person name="Butler G."/>
            <person name="Nguyen T.T.M."/>
            <person name="Dewar K."/>
            <person name="Conant G."/>
            <person name="Drula E."/>
            <person name="Henrissat B."/>
            <person name="Hansel C."/>
            <person name="Singer S."/>
            <person name="Hutchinson M.I."/>
            <person name="de Vries R.P."/>
            <person name="Natvig D.O."/>
            <person name="Powell A.J."/>
            <person name="Tsang A."/>
            <person name="Grigoriev I.V."/>
        </authorList>
    </citation>
    <scope>NUCLEOTIDE SEQUENCE [LARGE SCALE GENOMIC DNA]</scope>
    <source>
        <strain evidence="3 4">ATCC 24622</strain>
    </source>
</reference>
<dbReference type="EMBL" id="JAZHXJ010000299">
    <property type="protein sequence ID" value="KAL1865293.1"/>
    <property type="molecule type" value="Genomic_DNA"/>
</dbReference>
<dbReference type="Pfam" id="PF16862">
    <property type="entry name" value="Glyco_hydro_79C"/>
    <property type="match status" value="1"/>
</dbReference>
<comment type="caution">
    <text evidence="3">The sequence shown here is derived from an EMBL/GenBank/DDBJ whole genome shotgun (WGS) entry which is preliminary data.</text>
</comment>
<keyword evidence="4" id="KW-1185">Reference proteome</keyword>
<dbReference type="PANTHER" id="PTHR36183">
    <property type="entry name" value="BETA-GLUCURONIDASE"/>
    <property type="match status" value="1"/>
</dbReference>
<accession>A0ABR3WNQ2</accession>
<organism evidence="3 4">
    <name type="scientific">Phialemonium thermophilum</name>
    <dbReference type="NCBI Taxonomy" id="223376"/>
    <lineage>
        <taxon>Eukaryota</taxon>
        <taxon>Fungi</taxon>
        <taxon>Dikarya</taxon>
        <taxon>Ascomycota</taxon>
        <taxon>Pezizomycotina</taxon>
        <taxon>Sordariomycetes</taxon>
        <taxon>Sordariomycetidae</taxon>
        <taxon>Cephalothecales</taxon>
        <taxon>Cephalothecaceae</taxon>
        <taxon>Phialemonium</taxon>
    </lineage>
</organism>
<dbReference type="Proteomes" id="UP001586593">
    <property type="component" value="Unassembled WGS sequence"/>
</dbReference>
<dbReference type="SUPFAM" id="SSF51445">
    <property type="entry name" value="(Trans)glycosidases"/>
    <property type="match status" value="1"/>
</dbReference>
<evidence type="ECO:0000313" key="4">
    <source>
        <dbReference type="Proteomes" id="UP001586593"/>
    </source>
</evidence>
<dbReference type="InterPro" id="IPR031728">
    <property type="entry name" value="GlcAase_C"/>
</dbReference>
<dbReference type="PANTHER" id="PTHR36183:SF2">
    <property type="entry name" value="BETA-GLUCURONIDASE C-TERMINAL DOMAIN-CONTAINING PROTEIN"/>
    <property type="match status" value="1"/>
</dbReference>
<protein>
    <recommendedName>
        <fullName evidence="2">Beta-glucuronidase C-terminal domain-containing protein</fullName>
    </recommendedName>
</protein>
<dbReference type="InterPro" id="IPR052974">
    <property type="entry name" value="GH79_Enzymes"/>
</dbReference>
<name>A0ABR3WNQ2_9PEZI</name>